<sequence length="165" mass="18989">MKYQSHALIQLCEHILPNDSSLAKDIHAYFQHDNPISSRHIQNEPWFILIEGLIRRKRIVLNPLLQSGMIWVIRKGKWNAQISKHSQMNTNASRRHFIISLSQSVLQDTGYVLCELIPTHTMHSPMTLLQVHTAKICQAFAQESGYGNILIHSDQAYSDTKQYIS</sequence>
<evidence type="ECO:0000313" key="1">
    <source>
        <dbReference type="EMBL" id="MBD1373809.1"/>
    </source>
</evidence>
<dbReference type="RefSeq" id="WP_191142783.1">
    <property type="nucleotide sequence ID" value="NZ_JACXAH010000039.1"/>
</dbReference>
<proteinExistence type="predicted"/>
<dbReference type="EMBL" id="JACXAH010000039">
    <property type="protein sequence ID" value="MBD1373809.1"/>
    <property type="molecule type" value="Genomic_DNA"/>
</dbReference>
<dbReference type="Proteomes" id="UP000661691">
    <property type="component" value="Unassembled WGS sequence"/>
</dbReference>
<gene>
    <name evidence="1" type="ORF">IC620_15805</name>
</gene>
<keyword evidence="2" id="KW-1185">Reference proteome</keyword>
<evidence type="ECO:0000313" key="2">
    <source>
        <dbReference type="Proteomes" id="UP000661691"/>
    </source>
</evidence>
<dbReference type="AlphaFoldDB" id="A0A926NHU2"/>
<reference evidence="1" key="1">
    <citation type="submission" date="2020-09" db="EMBL/GenBank/DDBJ databases">
        <title>A novel bacterium of genus Hazenella, isolated from South China Sea.</title>
        <authorList>
            <person name="Huang H."/>
            <person name="Mo K."/>
            <person name="Hu Y."/>
        </authorList>
    </citation>
    <scope>NUCLEOTIDE SEQUENCE</scope>
    <source>
        <strain evidence="1">IB182357</strain>
    </source>
</reference>
<organism evidence="1 2">
    <name type="scientific">Polycladospora coralii</name>
    <dbReference type="NCBI Taxonomy" id="2771432"/>
    <lineage>
        <taxon>Bacteria</taxon>
        <taxon>Bacillati</taxon>
        <taxon>Bacillota</taxon>
        <taxon>Bacilli</taxon>
        <taxon>Bacillales</taxon>
        <taxon>Thermoactinomycetaceae</taxon>
        <taxon>Polycladospora</taxon>
    </lineage>
</organism>
<name>A0A926NHU2_9BACL</name>
<accession>A0A926NHU2</accession>
<protein>
    <submittedName>
        <fullName evidence="1">Uncharacterized protein</fullName>
    </submittedName>
</protein>
<comment type="caution">
    <text evidence="1">The sequence shown here is derived from an EMBL/GenBank/DDBJ whole genome shotgun (WGS) entry which is preliminary data.</text>
</comment>